<dbReference type="Pfam" id="PF03537">
    <property type="entry name" value="Glyco_hydro_114"/>
    <property type="match status" value="1"/>
</dbReference>
<dbReference type="InterPro" id="IPR004352">
    <property type="entry name" value="GH114_TIM-barrel"/>
</dbReference>
<dbReference type="SUPFAM" id="SSF51445">
    <property type="entry name" value="(Trans)glycosidases"/>
    <property type="match status" value="1"/>
</dbReference>
<reference evidence="4" key="1">
    <citation type="submission" date="2023-07" db="EMBL/GenBank/DDBJ databases">
        <title>30 novel species of actinomycetes from the DSMZ collection.</title>
        <authorList>
            <person name="Nouioui I."/>
        </authorList>
    </citation>
    <scope>NUCLEOTIDE SEQUENCE [LARGE SCALE GENOMIC DNA]</scope>
    <source>
        <strain evidence="4">DSM 44743</strain>
    </source>
</reference>
<dbReference type="EMBL" id="JAVREP010000010">
    <property type="protein sequence ID" value="MDT0329904.1"/>
    <property type="molecule type" value="Genomic_DNA"/>
</dbReference>
<accession>A0ABU2MBC3</accession>
<keyword evidence="1" id="KW-0732">Signal</keyword>
<feature type="domain" description="Glycoside-hydrolase family GH114 TIM-barrel" evidence="2">
    <location>
        <begin position="41"/>
        <end position="264"/>
    </location>
</feature>
<feature type="chain" id="PRO_5045724903" evidence="1">
    <location>
        <begin position="20"/>
        <end position="275"/>
    </location>
</feature>
<dbReference type="PANTHER" id="PTHR35273">
    <property type="entry name" value="ALPHA-1,4 POLYGALACTOSAMINIDASE, PUTATIVE (AFU_ORTHOLOGUE AFUA_3G07890)-RELATED"/>
    <property type="match status" value="1"/>
</dbReference>
<feature type="signal peptide" evidence="1">
    <location>
        <begin position="1"/>
        <end position="19"/>
    </location>
</feature>
<proteinExistence type="predicted"/>
<dbReference type="Proteomes" id="UP001183390">
    <property type="component" value="Unassembled WGS sequence"/>
</dbReference>
<protein>
    <submittedName>
        <fullName evidence="3">Endo alpha-1,4 polygalactosaminidase</fullName>
    </submittedName>
</protein>
<organism evidence="3 4">
    <name type="scientific">Nocardiopsis lambiniae</name>
    <dbReference type="NCBI Taxonomy" id="3075539"/>
    <lineage>
        <taxon>Bacteria</taxon>
        <taxon>Bacillati</taxon>
        <taxon>Actinomycetota</taxon>
        <taxon>Actinomycetes</taxon>
        <taxon>Streptosporangiales</taxon>
        <taxon>Nocardiopsidaceae</taxon>
        <taxon>Nocardiopsis</taxon>
    </lineage>
</organism>
<keyword evidence="4" id="KW-1185">Reference proteome</keyword>
<dbReference type="RefSeq" id="WP_311512510.1">
    <property type="nucleotide sequence ID" value="NZ_JAVREP010000010.1"/>
</dbReference>
<name>A0ABU2MBC3_9ACTN</name>
<evidence type="ECO:0000313" key="4">
    <source>
        <dbReference type="Proteomes" id="UP001183390"/>
    </source>
</evidence>
<dbReference type="Gene3D" id="3.20.20.70">
    <property type="entry name" value="Aldolase class I"/>
    <property type="match status" value="1"/>
</dbReference>
<evidence type="ECO:0000259" key="2">
    <source>
        <dbReference type="Pfam" id="PF03537"/>
    </source>
</evidence>
<dbReference type="InterPro" id="IPR017853">
    <property type="entry name" value="GH"/>
</dbReference>
<evidence type="ECO:0000256" key="1">
    <source>
        <dbReference type="SAM" id="SignalP"/>
    </source>
</evidence>
<dbReference type="InterPro" id="IPR013785">
    <property type="entry name" value="Aldolase_TIM"/>
</dbReference>
<dbReference type="PROSITE" id="PS51257">
    <property type="entry name" value="PROKAR_LIPOPROTEIN"/>
    <property type="match status" value="1"/>
</dbReference>
<gene>
    <name evidence="3" type="ORF">RM479_15945</name>
</gene>
<sequence length="275" mass="29709">MRVSLVTGLAASAVAVVVAGCAPTAELSAHAEPEGLPNGWFDYQLGGGYPPPEDVGIVVRDSTDEPEPGMYSICYVNGFQTQPGEERKWLDEGLVLLDEAGEPVIDPGWPDERLLDTSTDEKRGRIAALLGATIEGCADDGFAAVEFDNLDSYLRSQGWLTVEDNFALAEELVAIVHDHGLLAAQKNAAEETERGREAGFDFAITESCAAWFECDAYTSVYGDEGVLDIEYPDTLENAGLTFEDVCADPESPSRTILRDLDLVPEGAEGYLYERC</sequence>
<evidence type="ECO:0000313" key="3">
    <source>
        <dbReference type="EMBL" id="MDT0329904.1"/>
    </source>
</evidence>
<comment type="caution">
    <text evidence="3">The sequence shown here is derived from an EMBL/GenBank/DDBJ whole genome shotgun (WGS) entry which is preliminary data.</text>
</comment>
<dbReference type="PANTHER" id="PTHR35273:SF2">
    <property type="entry name" value="ALPHA-GALACTOSIDASE"/>
    <property type="match status" value="1"/>
</dbReference>